<dbReference type="EMBL" id="CP077715">
    <property type="protein sequence ID" value="QXJ31374.1"/>
    <property type="molecule type" value="Genomic_DNA"/>
</dbReference>
<protein>
    <submittedName>
        <fullName evidence="1">Uncharacterized protein</fullName>
    </submittedName>
</protein>
<reference evidence="1" key="1">
    <citation type="journal article" date="2021" name="Environ. Microbiol.">
        <title>New insights into the diversity and evolution of the archaeal mobilome from three complete genomes of Saccharolobus shibatae.</title>
        <authorList>
            <person name="Medvedeva S."/>
            <person name="Brandt D."/>
            <person name="Cvirkaite-Krupovic V."/>
            <person name="Liu Y."/>
            <person name="Severinov K."/>
            <person name="Ishino S."/>
            <person name="Ishino Y."/>
            <person name="Prangishvili D."/>
            <person name="Kalinowski J."/>
            <person name="Krupovic M."/>
        </authorList>
    </citation>
    <scope>NUCLEOTIDE SEQUENCE</scope>
    <source>
        <strain evidence="1">BEU9</strain>
    </source>
</reference>
<evidence type="ECO:0000313" key="2">
    <source>
        <dbReference type="Proteomes" id="UP000693941"/>
    </source>
</evidence>
<dbReference type="Proteomes" id="UP000693941">
    <property type="component" value="Chromosome"/>
</dbReference>
<name>A0A8F5BU60_9CREN</name>
<evidence type="ECO:0000313" key="1">
    <source>
        <dbReference type="EMBL" id="QXJ31374.1"/>
    </source>
</evidence>
<accession>A0A8F5BU60</accession>
<dbReference type="AlphaFoldDB" id="A0A8F5BU60"/>
<proteinExistence type="predicted"/>
<sequence>MKISRQRTLINALEDINMFVGRKLPLSEINRYLEESSISLNTINYS</sequence>
<gene>
    <name evidence="1" type="ORF">J5U21_01024</name>
</gene>
<organism evidence="1 2">
    <name type="scientific">Saccharolobus shibatae</name>
    <dbReference type="NCBI Taxonomy" id="2286"/>
    <lineage>
        <taxon>Archaea</taxon>
        <taxon>Thermoproteota</taxon>
        <taxon>Thermoprotei</taxon>
        <taxon>Sulfolobales</taxon>
        <taxon>Sulfolobaceae</taxon>
        <taxon>Saccharolobus</taxon>
    </lineage>
</organism>